<dbReference type="Proteomes" id="UP000181917">
    <property type="component" value="Unassembled WGS sequence"/>
</dbReference>
<dbReference type="STRING" id="37928.SAMN04489742_3939"/>
<name>A0A1H1G9W9_9MICC</name>
<dbReference type="EMBL" id="FNKH01000002">
    <property type="protein sequence ID" value="SDR09885.1"/>
    <property type="molecule type" value="Genomic_DNA"/>
</dbReference>
<proteinExistence type="predicted"/>
<dbReference type="Gene3D" id="3.10.129.10">
    <property type="entry name" value="Hotdog Thioesterase"/>
    <property type="match status" value="1"/>
</dbReference>
<dbReference type="Pfam" id="PF13279">
    <property type="entry name" value="4HBT_2"/>
    <property type="match status" value="1"/>
</dbReference>
<protein>
    <submittedName>
        <fullName evidence="1">Acyl-CoA thioester hydrolase</fullName>
    </submittedName>
</protein>
<keyword evidence="2" id="KW-1185">Reference proteome</keyword>
<dbReference type="RefSeq" id="WP_074702135.1">
    <property type="nucleotide sequence ID" value="NZ_CP018863.1"/>
</dbReference>
<evidence type="ECO:0000313" key="1">
    <source>
        <dbReference type="EMBL" id="SDR09885.1"/>
    </source>
</evidence>
<dbReference type="PANTHER" id="PTHR31793">
    <property type="entry name" value="4-HYDROXYBENZOYL-COA THIOESTERASE FAMILY MEMBER"/>
    <property type="match status" value="1"/>
</dbReference>
<accession>A0A1H1G9W9</accession>
<dbReference type="GO" id="GO:0047617">
    <property type="term" value="F:fatty acyl-CoA hydrolase activity"/>
    <property type="evidence" value="ECO:0007669"/>
    <property type="project" value="TreeGrafter"/>
</dbReference>
<keyword evidence="1" id="KW-0378">Hydrolase</keyword>
<gene>
    <name evidence="1" type="ORF">SAMN04489742_3939</name>
</gene>
<dbReference type="AlphaFoldDB" id="A0A1H1G9W9"/>
<dbReference type="SUPFAM" id="SSF54637">
    <property type="entry name" value="Thioesterase/thiol ester dehydrase-isomerase"/>
    <property type="match status" value="1"/>
</dbReference>
<dbReference type="KEGG" id="acry:AC20117_19685"/>
<dbReference type="PANTHER" id="PTHR31793:SF24">
    <property type="entry name" value="LONG-CHAIN ACYL-COA THIOESTERASE FADM"/>
    <property type="match status" value="1"/>
</dbReference>
<reference evidence="1 2" key="1">
    <citation type="submission" date="2016-10" db="EMBL/GenBank/DDBJ databases">
        <authorList>
            <person name="de Groot N.N."/>
        </authorList>
    </citation>
    <scope>NUCLEOTIDE SEQUENCE [LARGE SCALE GENOMIC DNA]</scope>
    <source>
        <strain evidence="1 2">DSM 20117</strain>
    </source>
</reference>
<dbReference type="InterPro" id="IPR050563">
    <property type="entry name" value="4-hydroxybenzoyl-CoA_TE"/>
</dbReference>
<dbReference type="CDD" id="cd00586">
    <property type="entry name" value="4HBT"/>
    <property type="match status" value="1"/>
</dbReference>
<dbReference type="OrthoDB" id="9799036at2"/>
<sequence length="162" mass="17734">MPKVSRFPLQLRFSDIDSYGHVNNVTFLSYLETARVRLHGSPSGQTTDDGGQLSVSDLAGAGNFTLVGRQEIEYLAPLLFRPEPVWVSVWVTEVGGSSFALGYKVSEEDGSATYAVGETTMVLVSRESGRPVPLPEQYRKALGHYQGPEVPFRRRASQRAGA</sequence>
<evidence type="ECO:0000313" key="2">
    <source>
        <dbReference type="Proteomes" id="UP000181917"/>
    </source>
</evidence>
<dbReference type="InterPro" id="IPR029069">
    <property type="entry name" value="HotDog_dom_sf"/>
</dbReference>
<organism evidence="1 2">
    <name type="scientific">Crystallibacter crystallopoietes</name>
    <dbReference type="NCBI Taxonomy" id="37928"/>
    <lineage>
        <taxon>Bacteria</taxon>
        <taxon>Bacillati</taxon>
        <taxon>Actinomycetota</taxon>
        <taxon>Actinomycetes</taxon>
        <taxon>Micrococcales</taxon>
        <taxon>Micrococcaceae</taxon>
        <taxon>Crystallibacter</taxon>
    </lineage>
</organism>